<proteinExistence type="predicted"/>
<dbReference type="GeneID" id="65127473"/>
<protein>
    <submittedName>
        <fullName evidence="1">Uncharacterized protein</fullName>
    </submittedName>
</protein>
<evidence type="ECO:0000313" key="1">
    <source>
        <dbReference type="EMBL" id="QKY78380.1"/>
    </source>
</evidence>
<dbReference type="EMBL" id="MT498035">
    <property type="protein sequence ID" value="QKY78380.1"/>
    <property type="molecule type" value="Genomic_DNA"/>
</dbReference>
<organism evidence="1 2">
    <name type="scientific">Gordonia Phage Barsten</name>
    <dbReference type="NCBI Taxonomy" id="2743907"/>
    <lineage>
        <taxon>Viruses</taxon>
        <taxon>Duplodnaviria</taxon>
        <taxon>Heunggongvirae</taxon>
        <taxon>Uroviricota</taxon>
        <taxon>Caudoviricetes</taxon>
        <taxon>Stackebrandtviridae</taxon>
        <taxon>Schenleyvirinae</taxon>
        <taxon>Vividuovirus</taxon>
        <taxon>Vividuovirus barsten</taxon>
    </lineage>
</organism>
<accession>A0A7G3VBS4</accession>
<dbReference type="RefSeq" id="YP_010109199.1">
    <property type="nucleotide sequence ID" value="NC_055856.1"/>
</dbReference>
<evidence type="ECO:0000313" key="2">
    <source>
        <dbReference type="Proteomes" id="UP000516417"/>
    </source>
</evidence>
<gene>
    <name evidence="1" type="primary">25</name>
    <name evidence="1" type="ORF">SEA_BARSTEN_25</name>
</gene>
<name>A0A7G3VBS4_9CAUD</name>
<dbReference type="Proteomes" id="UP000516417">
    <property type="component" value="Segment"/>
</dbReference>
<keyword evidence="2" id="KW-1185">Reference proteome</keyword>
<dbReference type="KEGG" id="vg:65127473"/>
<reference evidence="1 2" key="1">
    <citation type="submission" date="2020-05" db="EMBL/GenBank/DDBJ databases">
        <authorList>
            <person name="Harb P.C."/>
            <person name="OLoughlin J.P."/>
            <person name="Otto A."/>
            <person name="Pfleuger H."/>
            <person name="Reese A.E."/>
            <person name="Shuff O.J."/>
            <person name="Daniels C.J."/>
            <person name="Breitenberger C.A."/>
            <person name="Ball S.L."/>
            <person name="Garlena R.A."/>
            <person name="Russell D.A."/>
            <person name="Pope W.H."/>
            <person name="Jacobs-Sera D."/>
            <person name="Hatfull G.F."/>
        </authorList>
    </citation>
    <scope>NUCLEOTIDE SEQUENCE [LARGE SCALE GENOMIC DNA]</scope>
</reference>
<sequence>MPYTRPTIVSGVTRATKAFFDNLLDGIDERLTKADADAAYVRMAGTTPGAVPVMKPTGDTRAAVWEFTHNADAGYLYHLLAGSSMGHNAAMLGLGIDNDGIGLMIPNKLKGRGIVGDQRATITDASAYWLHATQRSALAPLVRLEMQASDAAPLLQLLSFNSPAPGAEQRLLYVGDGNGEAGAIMAANGSIAWRRQVQLFDRSDPDPTFLTVQNNVGVATGMRSYTRVGKAGVEWWNNTGASGSWWPFRILGNGSNLRIQGGGQATAVGTATYTDVITVRNAQIGFFGATASAQKARVGALTDSSGGTSGGATVPAVTDTATAANAIATLTAKVNALEAILSAAAGGFGFTA</sequence>